<feature type="transmembrane region" description="Helical" evidence="1">
    <location>
        <begin position="302"/>
        <end position="321"/>
    </location>
</feature>
<keyword evidence="1" id="KW-1133">Transmembrane helix</keyword>
<feature type="transmembrane region" description="Helical" evidence="1">
    <location>
        <begin position="194"/>
        <end position="220"/>
    </location>
</feature>
<keyword evidence="1" id="KW-0812">Transmembrane</keyword>
<feature type="transmembrane region" description="Helical" evidence="1">
    <location>
        <begin position="333"/>
        <end position="354"/>
    </location>
</feature>
<feature type="transmembrane region" description="Helical" evidence="1">
    <location>
        <begin position="112"/>
        <end position="131"/>
    </location>
</feature>
<name>A0A9W6J3K7_9HYPH</name>
<organism evidence="2 3">
    <name type="scientific">Hansschlegelia plantiphila</name>
    <dbReference type="NCBI Taxonomy" id="374655"/>
    <lineage>
        <taxon>Bacteria</taxon>
        <taxon>Pseudomonadati</taxon>
        <taxon>Pseudomonadota</taxon>
        <taxon>Alphaproteobacteria</taxon>
        <taxon>Hyphomicrobiales</taxon>
        <taxon>Methylopilaceae</taxon>
        <taxon>Hansschlegelia</taxon>
    </lineage>
</organism>
<keyword evidence="1" id="KW-0472">Membrane</keyword>
<feature type="transmembrane region" description="Helical" evidence="1">
    <location>
        <begin position="232"/>
        <end position="253"/>
    </location>
</feature>
<feature type="transmembrane region" description="Helical" evidence="1">
    <location>
        <begin position="370"/>
        <end position="390"/>
    </location>
</feature>
<sequence>MAGTVGVLRRDVDKWELSAAALFVATMTVLSVLVLAKVPFPFRGADEQGHLSYVIHLANTDRWWPDLAAMPLYDRNGAPLAGANFINHPPLFYWLSLPVYEAATALRADLSWMRAFSLALSVGAFMTLGGFGVRMQFGILGFVALLAGMVFLDVPTFAGSFNNDQMAALGGAAACLGAAKRISPGNDRSGLPLVLAGVVLCSVKLTAFLLVGAFAAFALAGAPKPRADLRGLAALGLTGAVAATPYLVLWAVYGSPAPNTPGQELMLKAYIAEFGWQNVPKVDALEYLTNVPSLFAVQLGKSALPLLVLAAMFGALFVGFMPSARKDRPVAAALVRAAFAATLVVLCIHIAFAYRRYVAYGWLGDLYPRYYFPLLGAYGLGWALCVRRAVAVVEL</sequence>
<keyword evidence="3" id="KW-1185">Reference proteome</keyword>
<feature type="transmembrane region" description="Helical" evidence="1">
    <location>
        <begin position="17"/>
        <end position="36"/>
    </location>
</feature>
<proteinExistence type="predicted"/>
<reference evidence="2" key="2">
    <citation type="submission" date="2023-01" db="EMBL/GenBank/DDBJ databases">
        <authorList>
            <person name="Sun Q."/>
            <person name="Evtushenko L."/>
        </authorList>
    </citation>
    <scope>NUCLEOTIDE SEQUENCE</scope>
    <source>
        <strain evidence="2">VKM B-2347</strain>
    </source>
</reference>
<comment type="caution">
    <text evidence="2">The sequence shown here is derived from an EMBL/GenBank/DDBJ whole genome shotgun (WGS) entry which is preliminary data.</text>
</comment>
<dbReference type="Proteomes" id="UP001143372">
    <property type="component" value="Unassembled WGS sequence"/>
</dbReference>
<evidence type="ECO:0000313" key="3">
    <source>
        <dbReference type="Proteomes" id="UP001143372"/>
    </source>
</evidence>
<dbReference type="EMBL" id="BSFI01000008">
    <property type="protein sequence ID" value="GLK68734.1"/>
    <property type="molecule type" value="Genomic_DNA"/>
</dbReference>
<dbReference type="AlphaFoldDB" id="A0A9W6J3K7"/>
<evidence type="ECO:0000256" key="1">
    <source>
        <dbReference type="SAM" id="Phobius"/>
    </source>
</evidence>
<reference evidence="2" key="1">
    <citation type="journal article" date="2014" name="Int. J. Syst. Evol. Microbiol.">
        <title>Complete genome sequence of Corynebacterium casei LMG S-19264T (=DSM 44701T), isolated from a smear-ripened cheese.</title>
        <authorList>
            <consortium name="US DOE Joint Genome Institute (JGI-PGF)"/>
            <person name="Walter F."/>
            <person name="Albersmeier A."/>
            <person name="Kalinowski J."/>
            <person name="Ruckert C."/>
        </authorList>
    </citation>
    <scope>NUCLEOTIDE SEQUENCE</scope>
    <source>
        <strain evidence="2">VKM B-2347</strain>
    </source>
</reference>
<gene>
    <name evidence="2" type="ORF">GCM10008179_23720</name>
</gene>
<protein>
    <submittedName>
        <fullName evidence="2">Uncharacterized protein</fullName>
    </submittedName>
</protein>
<accession>A0A9W6J3K7</accession>
<dbReference type="RefSeq" id="WP_271168955.1">
    <property type="nucleotide sequence ID" value="NZ_BSFI01000008.1"/>
</dbReference>
<evidence type="ECO:0000313" key="2">
    <source>
        <dbReference type="EMBL" id="GLK68734.1"/>
    </source>
</evidence>
<feature type="transmembrane region" description="Helical" evidence="1">
    <location>
        <begin position="137"/>
        <end position="154"/>
    </location>
</feature>